<protein>
    <submittedName>
        <fullName evidence="1">Uncharacterized protein</fullName>
    </submittedName>
</protein>
<accession>A0A0B6Y4T9</accession>
<feature type="non-terminal residue" evidence="1">
    <location>
        <position position="1"/>
    </location>
</feature>
<reference evidence="1" key="1">
    <citation type="submission" date="2014-12" db="EMBL/GenBank/DDBJ databases">
        <title>Insight into the proteome of Arion vulgaris.</title>
        <authorList>
            <person name="Aradska J."/>
            <person name="Bulat T."/>
            <person name="Smidak R."/>
            <person name="Sarate P."/>
            <person name="Gangsoo J."/>
            <person name="Sialana F."/>
            <person name="Bilban M."/>
            <person name="Lubec G."/>
        </authorList>
    </citation>
    <scope>NUCLEOTIDE SEQUENCE</scope>
    <source>
        <tissue evidence="1">Skin</tissue>
    </source>
</reference>
<organism evidence="1">
    <name type="scientific">Arion vulgaris</name>
    <dbReference type="NCBI Taxonomy" id="1028688"/>
    <lineage>
        <taxon>Eukaryota</taxon>
        <taxon>Metazoa</taxon>
        <taxon>Spiralia</taxon>
        <taxon>Lophotrochozoa</taxon>
        <taxon>Mollusca</taxon>
        <taxon>Gastropoda</taxon>
        <taxon>Heterobranchia</taxon>
        <taxon>Euthyneura</taxon>
        <taxon>Panpulmonata</taxon>
        <taxon>Eupulmonata</taxon>
        <taxon>Stylommatophora</taxon>
        <taxon>Helicina</taxon>
        <taxon>Arionoidea</taxon>
        <taxon>Arionidae</taxon>
        <taxon>Arion</taxon>
    </lineage>
</organism>
<dbReference type="EMBL" id="HACG01004472">
    <property type="protein sequence ID" value="CEK51337.1"/>
    <property type="molecule type" value="Transcribed_RNA"/>
</dbReference>
<proteinExistence type="predicted"/>
<dbReference type="AlphaFoldDB" id="A0A0B6Y4T9"/>
<feature type="non-terminal residue" evidence="1">
    <location>
        <position position="89"/>
    </location>
</feature>
<sequence length="89" mass="9840">RPQQIKKHPAAEQVSSMLINYVWKAETSILFVVSTSVDIAEHCRFITKGFGDSACTSVARTEVLHHIKGGLNLQPYSSSECEHTLILAN</sequence>
<evidence type="ECO:0000313" key="1">
    <source>
        <dbReference type="EMBL" id="CEK51337.1"/>
    </source>
</evidence>
<gene>
    <name evidence="1" type="primary">ORF13165</name>
</gene>
<name>A0A0B6Y4T9_9EUPU</name>